<evidence type="ECO:0008006" key="4">
    <source>
        <dbReference type="Google" id="ProtNLM"/>
    </source>
</evidence>
<evidence type="ECO:0000313" key="3">
    <source>
        <dbReference type="Proteomes" id="UP001597399"/>
    </source>
</evidence>
<keyword evidence="3" id="KW-1185">Reference proteome</keyword>
<organism evidence="2 3">
    <name type="scientific">Sporolactobacillus shoreicorticis</name>
    <dbReference type="NCBI Taxonomy" id="1923877"/>
    <lineage>
        <taxon>Bacteria</taxon>
        <taxon>Bacillati</taxon>
        <taxon>Bacillota</taxon>
        <taxon>Bacilli</taxon>
        <taxon>Bacillales</taxon>
        <taxon>Sporolactobacillaceae</taxon>
        <taxon>Sporolactobacillus</taxon>
    </lineage>
</organism>
<keyword evidence="1" id="KW-0812">Transmembrane</keyword>
<dbReference type="InterPro" id="IPR036259">
    <property type="entry name" value="MFS_trans_sf"/>
</dbReference>
<feature type="transmembrane region" description="Helical" evidence="1">
    <location>
        <begin position="59"/>
        <end position="76"/>
    </location>
</feature>
<comment type="caution">
    <text evidence="2">The sequence shown here is derived from an EMBL/GenBank/DDBJ whole genome shotgun (WGS) entry which is preliminary data.</text>
</comment>
<feature type="transmembrane region" description="Helical" evidence="1">
    <location>
        <begin position="30"/>
        <end position="53"/>
    </location>
</feature>
<dbReference type="RefSeq" id="WP_253063335.1">
    <property type="nucleotide sequence ID" value="NZ_JAMXWM010000020.1"/>
</dbReference>
<keyword evidence="1" id="KW-0472">Membrane</keyword>
<keyword evidence="1" id="KW-1133">Transmembrane helix</keyword>
<name>A0ABW5S336_9BACL</name>
<dbReference type="EMBL" id="JBHUMQ010000024">
    <property type="protein sequence ID" value="MFD2693991.1"/>
    <property type="molecule type" value="Genomic_DNA"/>
</dbReference>
<protein>
    <recommendedName>
        <fullName evidence="4">Major facilitator superfamily (MFS) profile domain-containing protein</fullName>
    </recommendedName>
</protein>
<proteinExistence type="predicted"/>
<accession>A0ABW5S336</accession>
<gene>
    <name evidence="2" type="ORF">ACFSUE_10180</name>
</gene>
<reference evidence="3" key="1">
    <citation type="journal article" date="2019" name="Int. J. Syst. Evol. Microbiol.">
        <title>The Global Catalogue of Microorganisms (GCM) 10K type strain sequencing project: providing services to taxonomists for standard genome sequencing and annotation.</title>
        <authorList>
            <consortium name="The Broad Institute Genomics Platform"/>
            <consortium name="The Broad Institute Genome Sequencing Center for Infectious Disease"/>
            <person name="Wu L."/>
            <person name="Ma J."/>
        </authorList>
    </citation>
    <scope>NUCLEOTIDE SEQUENCE [LARGE SCALE GENOMIC DNA]</scope>
    <source>
        <strain evidence="3">TISTR 2466</strain>
    </source>
</reference>
<dbReference type="SUPFAM" id="SSF103473">
    <property type="entry name" value="MFS general substrate transporter"/>
    <property type="match status" value="1"/>
</dbReference>
<dbReference type="Proteomes" id="UP001597399">
    <property type="component" value="Unassembled WGS sequence"/>
</dbReference>
<evidence type="ECO:0000313" key="2">
    <source>
        <dbReference type="EMBL" id="MFD2693991.1"/>
    </source>
</evidence>
<evidence type="ECO:0000256" key="1">
    <source>
        <dbReference type="SAM" id="Phobius"/>
    </source>
</evidence>
<sequence length="81" mass="8848">MLRIVHVICYPIYSRISNDYIPSSVRATTISLLSIVDSSCDLAVFLALSFVAAGDSMQWIFLGAAAIALFGMLLPIRPLKE</sequence>